<evidence type="ECO:0000313" key="3">
    <source>
        <dbReference type="EMBL" id="WUR04807.1"/>
    </source>
</evidence>
<organism evidence="3 4">
    <name type="scientific">Vairimorpha necatrix</name>
    <dbReference type="NCBI Taxonomy" id="6039"/>
    <lineage>
        <taxon>Eukaryota</taxon>
        <taxon>Fungi</taxon>
        <taxon>Fungi incertae sedis</taxon>
        <taxon>Microsporidia</taxon>
        <taxon>Nosematidae</taxon>
        <taxon>Vairimorpha</taxon>
    </lineage>
</organism>
<dbReference type="Proteomes" id="UP001334084">
    <property type="component" value="Chromosome 10"/>
</dbReference>
<keyword evidence="4" id="KW-1185">Reference proteome</keyword>
<evidence type="ECO:0000256" key="1">
    <source>
        <dbReference type="SAM" id="Coils"/>
    </source>
</evidence>
<name>A0AAX4JFP8_9MICR</name>
<keyword evidence="1" id="KW-0175">Coiled coil</keyword>
<dbReference type="EMBL" id="CP142735">
    <property type="protein sequence ID" value="WUR04807.1"/>
    <property type="molecule type" value="Genomic_DNA"/>
</dbReference>
<evidence type="ECO:0000313" key="4">
    <source>
        <dbReference type="Proteomes" id="UP001334084"/>
    </source>
</evidence>
<evidence type="ECO:0000256" key="2">
    <source>
        <dbReference type="SAM" id="MobiDB-lite"/>
    </source>
</evidence>
<gene>
    <name evidence="3" type="ORF">VNE69_10157</name>
</gene>
<feature type="region of interest" description="Disordered" evidence="2">
    <location>
        <begin position="513"/>
        <end position="538"/>
    </location>
</feature>
<protein>
    <submittedName>
        <fullName evidence="3">Uncharacterized protein</fullName>
    </submittedName>
</protein>
<feature type="coiled-coil region" evidence="1">
    <location>
        <begin position="353"/>
        <end position="383"/>
    </location>
</feature>
<dbReference type="GeneID" id="90542639"/>
<reference evidence="3" key="1">
    <citation type="journal article" date="2024" name="BMC Genomics">
        <title>Functional annotation of a divergent genome using sequence and structure-based similarity.</title>
        <authorList>
            <person name="Svedberg D."/>
            <person name="Winiger R.R."/>
            <person name="Berg A."/>
            <person name="Sharma H."/>
            <person name="Tellgren-Roth C."/>
            <person name="Debrunner-Vossbrinck B.A."/>
            <person name="Vossbrinck C.R."/>
            <person name="Barandun J."/>
        </authorList>
    </citation>
    <scope>NUCLEOTIDE SEQUENCE</scope>
    <source>
        <strain evidence="3">Illinois isolate</strain>
    </source>
</reference>
<dbReference type="RefSeq" id="XP_065330952.1">
    <property type="nucleotide sequence ID" value="XM_065474880.1"/>
</dbReference>
<accession>A0AAX4JFP8</accession>
<dbReference type="KEGG" id="vnx:VNE69_10157"/>
<proteinExistence type="predicted"/>
<sequence length="538" mass="65108">MDSEYQNIISSKQIDKFIITNKYEPEIISPFINYLLSNNYSYWDYKSLLNVIIDIKDFSELPNIFHSLVSSDYDLLDLIDTISKMSVNIIQKFRGAPILVETLFILVDISNILYDKEWYYETCVILNIVSLFITNCYVNNKNLNTQYYKVISKIFLRSDNYYSALNALEEFTDDNKVFRKDILIELLKYKNEKNKYSQYLLKKDLKDFQNDHQVDLSPPWDFYIKNIGQKIKFCRENIKFISFLSRHNIEFSREGDDVILGHYKYQSVDSRVCDIIEKYKKKEEKVKIFKEVTVQKEVKEIKKKKEVSFPDNFTLKKAKFNIYCDILRNKYKKRDIMYNTRNEMMKRQVESYNNIIREKMEFLKDEREEIEDMQLELMMKTQKIRPVYVKKAEVVTRRNWRDEDDEEEKKVFVPRYKKETEFISERNIYTYGDTNQAYKPSGNIYKIQNDNIYRNQNDNIYRNQNDNIYRNQNDNIYKSKTVYKVDSVEMQSNIFRPNISNIKIQDTTKENIKEEDKYIPPVKRNEKRQDSSSWYDKK</sequence>
<dbReference type="AlphaFoldDB" id="A0AAX4JFP8"/>